<organism evidence="2">
    <name type="scientific">viral metagenome</name>
    <dbReference type="NCBI Taxonomy" id="1070528"/>
    <lineage>
        <taxon>unclassified sequences</taxon>
        <taxon>metagenomes</taxon>
        <taxon>organismal metagenomes</taxon>
    </lineage>
</organism>
<dbReference type="InterPro" id="IPR036249">
    <property type="entry name" value="Thioredoxin-like_sf"/>
</dbReference>
<evidence type="ECO:0000259" key="1">
    <source>
        <dbReference type="PROSITE" id="PS51352"/>
    </source>
</evidence>
<dbReference type="SUPFAM" id="SSF52833">
    <property type="entry name" value="Thioredoxin-like"/>
    <property type="match status" value="1"/>
</dbReference>
<feature type="domain" description="Thioredoxin" evidence="1">
    <location>
        <begin position="1"/>
        <end position="131"/>
    </location>
</feature>
<sequence length="132" mass="15228">MTSNKEIIKQLGSKEFANTLSSLLTEKKTIIIKFTADWCGPCKRIKNDCYSMFNQLPDNIVVADLNVDLDHNSEFYSLMKRKRMVNGIPVLMAWFPLARRDFWYVPDDSVTGGDINAIKDFLQRVYQRAVSI</sequence>
<dbReference type="EMBL" id="MN739469">
    <property type="protein sequence ID" value="QHT06523.1"/>
    <property type="molecule type" value="Genomic_DNA"/>
</dbReference>
<dbReference type="PROSITE" id="PS51352">
    <property type="entry name" value="THIOREDOXIN_2"/>
    <property type="match status" value="1"/>
</dbReference>
<name>A0A6C0CQF4_9ZZZZ</name>
<dbReference type="InterPro" id="IPR013766">
    <property type="entry name" value="Thioredoxin_domain"/>
</dbReference>
<dbReference type="AlphaFoldDB" id="A0A6C0CQF4"/>
<evidence type="ECO:0000313" key="2">
    <source>
        <dbReference type="EMBL" id="QHT06523.1"/>
    </source>
</evidence>
<protein>
    <recommendedName>
        <fullName evidence="1">Thioredoxin domain-containing protein</fullName>
    </recommendedName>
</protein>
<reference evidence="2" key="1">
    <citation type="journal article" date="2020" name="Nature">
        <title>Giant virus diversity and host interactions through global metagenomics.</title>
        <authorList>
            <person name="Schulz F."/>
            <person name="Roux S."/>
            <person name="Paez-Espino D."/>
            <person name="Jungbluth S."/>
            <person name="Walsh D.A."/>
            <person name="Denef V.J."/>
            <person name="McMahon K.D."/>
            <person name="Konstantinidis K.T."/>
            <person name="Eloe-Fadrosh E.A."/>
            <person name="Kyrpides N.C."/>
            <person name="Woyke T."/>
        </authorList>
    </citation>
    <scope>NUCLEOTIDE SEQUENCE</scope>
    <source>
        <strain evidence="2">GVMAG-M-3300021425-30</strain>
    </source>
</reference>
<dbReference type="Gene3D" id="3.40.30.10">
    <property type="entry name" value="Glutaredoxin"/>
    <property type="match status" value="1"/>
</dbReference>
<dbReference type="Pfam" id="PF00085">
    <property type="entry name" value="Thioredoxin"/>
    <property type="match status" value="1"/>
</dbReference>
<accession>A0A6C0CQF4</accession>
<proteinExistence type="predicted"/>